<dbReference type="Proteomes" id="UP000886998">
    <property type="component" value="Unassembled WGS sequence"/>
</dbReference>
<protein>
    <recommendedName>
        <fullName evidence="3">Reverse transcriptase domain-containing protein</fullName>
    </recommendedName>
</protein>
<evidence type="ECO:0008006" key="3">
    <source>
        <dbReference type="Google" id="ProtNLM"/>
    </source>
</evidence>
<proteinExistence type="predicted"/>
<reference evidence="1" key="1">
    <citation type="submission" date="2020-08" db="EMBL/GenBank/DDBJ databases">
        <title>Multicomponent nature underlies the extraordinary mechanical properties of spider dragline silk.</title>
        <authorList>
            <person name="Kono N."/>
            <person name="Nakamura H."/>
            <person name="Mori M."/>
            <person name="Yoshida Y."/>
            <person name="Ohtoshi R."/>
            <person name="Malay A.D."/>
            <person name="Moran D.A.P."/>
            <person name="Tomita M."/>
            <person name="Numata K."/>
            <person name="Arakawa K."/>
        </authorList>
    </citation>
    <scope>NUCLEOTIDE SEQUENCE</scope>
</reference>
<accession>A0A8X6XPT3</accession>
<evidence type="ECO:0000313" key="2">
    <source>
        <dbReference type="Proteomes" id="UP000886998"/>
    </source>
</evidence>
<gene>
    <name evidence="1" type="ORF">TNIN_96651</name>
</gene>
<organism evidence="1 2">
    <name type="scientific">Trichonephila inaurata madagascariensis</name>
    <dbReference type="NCBI Taxonomy" id="2747483"/>
    <lineage>
        <taxon>Eukaryota</taxon>
        <taxon>Metazoa</taxon>
        <taxon>Ecdysozoa</taxon>
        <taxon>Arthropoda</taxon>
        <taxon>Chelicerata</taxon>
        <taxon>Arachnida</taxon>
        <taxon>Araneae</taxon>
        <taxon>Araneomorphae</taxon>
        <taxon>Entelegynae</taxon>
        <taxon>Araneoidea</taxon>
        <taxon>Nephilidae</taxon>
        <taxon>Trichonephila</taxon>
        <taxon>Trichonephila inaurata</taxon>
    </lineage>
</organism>
<evidence type="ECO:0000313" key="1">
    <source>
        <dbReference type="EMBL" id="GFY57938.1"/>
    </source>
</evidence>
<dbReference type="AlphaFoldDB" id="A0A8X6XPT3"/>
<name>A0A8X6XPT3_9ARAC</name>
<dbReference type="EMBL" id="BMAV01011819">
    <property type="protein sequence ID" value="GFY57938.1"/>
    <property type="molecule type" value="Genomic_DNA"/>
</dbReference>
<keyword evidence="2" id="KW-1185">Reference proteome</keyword>
<comment type="caution">
    <text evidence="1">The sequence shown here is derived from an EMBL/GenBank/DDBJ whole genome shotgun (WGS) entry which is preliminary data.</text>
</comment>
<sequence>MVGGRGIQLNLKFFSIGGCFGLSCSPYLLGATIRFHLQNVPLILKNSNSVVKVIYVDNCVTSVDDAEELENLSRIQNNHSTAKFELGWEHSYSDRILRPFTTRRKKLISVLGLKLAFKDGDSLTMDLQLC</sequence>
<dbReference type="PROSITE" id="PS51257">
    <property type="entry name" value="PROKAR_LIPOPROTEIN"/>
    <property type="match status" value="1"/>
</dbReference>